<keyword evidence="1 2" id="KW-0732">Signal</keyword>
<feature type="signal peptide" evidence="2">
    <location>
        <begin position="1"/>
        <end position="26"/>
    </location>
</feature>
<dbReference type="Gene3D" id="3.40.50.1110">
    <property type="entry name" value="SGNH hydrolase"/>
    <property type="match status" value="1"/>
</dbReference>
<protein>
    <submittedName>
        <fullName evidence="4">Esterase estA</fullName>
        <ecNumber evidence="4">3.1.1.1</ecNumber>
    </submittedName>
</protein>
<dbReference type="SUPFAM" id="SSF103515">
    <property type="entry name" value="Autotransporter"/>
    <property type="match status" value="1"/>
</dbReference>
<evidence type="ECO:0000259" key="3">
    <source>
        <dbReference type="PROSITE" id="PS51208"/>
    </source>
</evidence>
<dbReference type="SUPFAM" id="SSF52266">
    <property type="entry name" value="SGNH hydrolase"/>
    <property type="match status" value="1"/>
</dbReference>
<dbReference type="OrthoDB" id="5292073at2"/>
<dbReference type="Pfam" id="PF00657">
    <property type="entry name" value="Lipase_GDSL"/>
    <property type="match status" value="1"/>
</dbReference>
<accession>F4QNH8</accession>
<dbReference type="EC" id="3.1.1.1" evidence="4"/>
<evidence type="ECO:0000313" key="4">
    <source>
        <dbReference type="EMBL" id="EGF90886.1"/>
    </source>
</evidence>
<dbReference type="InterPro" id="IPR050592">
    <property type="entry name" value="GDSL_lipolytic_enzyme"/>
</dbReference>
<dbReference type="PROSITE" id="PS51208">
    <property type="entry name" value="AUTOTRANSPORTER"/>
    <property type="match status" value="1"/>
</dbReference>
<evidence type="ECO:0000313" key="5">
    <source>
        <dbReference type="Proteomes" id="UP000006512"/>
    </source>
</evidence>
<feature type="domain" description="Autotransporter" evidence="3">
    <location>
        <begin position="332"/>
        <end position="616"/>
    </location>
</feature>
<name>F4QNH8_9CAUL</name>
<dbReference type="Gene3D" id="2.40.128.130">
    <property type="entry name" value="Autotransporter beta-domain"/>
    <property type="match status" value="1"/>
</dbReference>
<dbReference type="AlphaFoldDB" id="F4QNH8"/>
<dbReference type="PANTHER" id="PTHR45642">
    <property type="entry name" value="GDSL ESTERASE/LIPASE EXL3"/>
    <property type="match status" value="1"/>
</dbReference>
<feature type="chain" id="PRO_5003316704" evidence="2">
    <location>
        <begin position="27"/>
        <end position="616"/>
    </location>
</feature>
<organism evidence="4 5">
    <name type="scientific">Asticcacaulis biprosthecium C19</name>
    <dbReference type="NCBI Taxonomy" id="715226"/>
    <lineage>
        <taxon>Bacteria</taxon>
        <taxon>Pseudomonadati</taxon>
        <taxon>Pseudomonadota</taxon>
        <taxon>Alphaproteobacteria</taxon>
        <taxon>Caulobacterales</taxon>
        <taxon>Caulobacteraceae</taxon>
        <taxon>Asticcacaulis</taxon>
    </lineage>
</organism>
<keyword evidence="5" id="KW-1185">Reference proteome</keyword>
<evidence type="ECO:0000256" key="1">
    <source>
        <dbReference type="ARBA" id="ARBA00022729"/>
    </source>
</evidence>
<dbReference type="RefSeq" id="WP_006273068.1">
    <property type="nucleotide sequence ID" value="NZ_GL883078.1"/>
</dbReference>
<dbReference type="EMBL" id="GL883078">
    <property type="protein sequence ID" value="EGF90886.1"/>
    <property type="molecule type" value="Genomic_DNA"/>
</dbReference>
<proteinExistence type="predicted"/>
<dbReference type="eggNOG" id="COG3240">
    <property type="taxonomic scope" value="Bacteria"/>
</dbReference>
<dbReference type="Proteomes" id="UP000006512">
    <property type="component" value="Unassembled WGS sequence"/>
</dbReference>
<dbReference type="Pfam" id="PF03797">
    <property type="entry name" value="Autotransporter"/>
    <property type="match status" value="1"/>
</dbReference>
<dbReference type="STRING" id="715226.ABI_22980"/>
<dbReference type="InterPro" id="IPR005546">
    <property type="entry name" value="Autotransporte_beta"/>
</dbReference>
<keyword evidence="4" id="KW-0378">Hydrolase</keyword>
<dbReference type="HOGENOM" id="CLU_023098_4_0_5"/>
<dbReference type="InterPro" id="IPR036709">
    <property type="entry name" value="Autotransporte_beta_dom_sf"/>
</dbReference>
<dbReference type="InterPro" id="IPR036514">
    <property type="entry name" value="SGNH_hydro_sf"/>
</dbReference>
<dbReference type="SMART" id="SM00869">
    <property type="entry name" value="Autotransporter"/>
    <property type="match status" value="1"/>
</dbReference>
<gene>
    <name evidence="4" type="ORF">ABI_22980</name>
</gene>
<dbReference type="InterPro" id="IPR001087">
    <property type="entry name" value="GDSL"/>
</dbReference>
<dbReference type="CDD" id="cd01846">
    <property type="entry name" value="fatty_acyltransferase_like"/>
    <property type="match status" value="1"/>
</dbReference>
<sequence>MTKFRSLALFAGTALLPLVLAAGAHAQSYSRLISFGDSLSDNGNLYTATGGTTPPAPYNRRFTNDMVWAEYLSGTMQGFFTATSYTTGNYNAAFGGARSDTVVASPPGTPVQIAAYLGNGGTFGANDVASIWAGANDIFQALPGAASNPLTASTVMGGVATTAAGNVTTQVNQLATAGAKTIVVMNLPDLGKTPQFSADPSASALTSLTTTIFNSALNTGLGNAATAHADTNIVQVDIYSAFGAVIRNPERFGLTDVTRACVNVTACVTGSQDVRNANLFWDGVHPTATGHKLVAGLTAQHLYTPTLTEGVGMLADQSYELRRSNANDLAGRMAGSHGYFVEVVGAQGSRDKDIALQGQIGTTATLTSQKAYDYSLGGFRAGAVAPMGENTSFGIAGTALTGDAKAFMVEARPTDISVDAGITWHGDKVFVSAMAGFGLGSYSAYKRGMLVQGFEGHRNQIDSQSWSGGLQAGWTSEMGGWSMTPLARVSYNSATMSGFSEMGDVAIVKFEDRTVSATSGAVELHTSGKVGALAINGLVGYEAVLSGDQGELRGKLLNNTARAFATDMGEVGTPGLLVGLGVATDLGGFKVRAQYSGNFGDNQTGQQGMISFNKAF</sequence>
<dbReference type="GO" id="GO:0106435">
    <property type="term" value="F:carboxylesterase activity"/>
    <property type="evidence" value="ECO:0007669"/>
    <property type="project" value="UniProtKB-EC"/>
</dbReference>
<reference evidence="5" key="1">
    <citation type="submission" date="2011-03" db="EMBL/GenBank/DDBJ databases">
        <title>Draft genome sequence of Brevundimonas diminuta.</title>
        <authorList>
            <person name="Brown P.J.B."/>
            <person name="Buechlein A."/>
            <person name="Hemmerich C."/>
            <person name="Brun Y.V."/>
        </authorList>
    </citation>
    <scope>NUCLEOTIDE SEQUENCE [LARGE SCALE GENOMIC DNA]</scope>
    <source>
        <strain evidence="5">C19</strain>
    </source>
</reference>
<dbReference type="eggNOG" id="COG5571">
    <property type="taxonomic scope" value="Bacteria"/>
</dbReference>
<dbReference type="PANTHER" id="PTHR45642:SF139">
    <property type="entry name" value="SGNH HYDROLASE-TYPE ESTERASE DOMAIN-CONTAINING PROTEIN"/>
    <property type="match status" value="1"/>
</dbReference>
<evidence type="ECO:0000256" key="2">
    <source>
        <dbReference type="SAM" id="SignalP"/>
    </source>
</evidence>